<evidence type="ECO:0000313" key="2">
    <source>
        <dbReference type="EMBL" id="MBE0399444.1"/>
    </source>
</evidence>
<reference evidence="2 3" key="1">
    <citation type="submission" date="2020-07" db="EMBL/GenBank/DDBJ databases">
        <title>Halophilic bacteria isolated from french cheeses.</title>
        <authorList>
            <person name="Kothe C.I."/>
            <person name="Farah-Kraiem B."/>
            <person name="Renault P."/>
            <person name="Dridi B."/>
        </authorList>
    </citation>
    <scope>NUCLEOTIDE SEQUENCE [LARGE SCALE GENOMIC DNA]</scope>
    <source>
        <strain evidence="2 3">FME1</strain>
    </source>
</reference>
<protein>
    <submittedName>
        <fullName evidence="2">Uncharacterized protein</fullName>
    </submittedName>
</protein>
<keyword evidence="1" id="KW-0472">Membrane</keyword>
<feature type="transmembrane region" description="Helical" evidence="1">
    <location>
        <begin position="927"/>
        <end position="944"/>
    </location>
</feature>
<feature type="transmembrane region" description="Helical" evidence="1">
    <location>
        <begin position="846"/>
        <end position="868"/>
    </location>
</feature>
<gene>
    <name evidence="2" type="ORF">EI168_04880</name>
</gene>
<keyword evidence="3" id="KW-1185">Reference proteome</keyword>
<sequence>MSQNHACSPKAIYVEITGRHTDNDQNEYWLYQGDAAEECLAEGDASEGRYGPIVETQQTYLEEELAGYGLIQKLGDIEIPLLQVEDISQCGLIPKQRSFQHNLMVSTLPMLYIDHQELAAGPCRGGFIYVFLDNRLIRELVVSGEPNQAPQFTDSDIATYRQQGDVPSVRDFSGPALAHLHLPLKLNGETANVRLAFSDHPWPWAHIEQLEANPALINQRCQPLALNESSVSAMLQGDVRNMYTHSLEINRDECAGKAAVEWLPPMRPRDVMYEQAWGSARDYLEDTTAAGWNTLVQQLQADREFFESDDQQAVAPDIDTQTHQRHFSPALRSCLVQQWNNACRADDERADDASLALLPAPEGTDDCLVALREQQLCAIFLRDPKQAIDHLIEDVQAGQELLWVLSEGMKYHPHGKSAELIQANCFMPYGPEGEDNPLYLDTWYDTRLERSRESLFARLIKEEERRLARLRIDERLSALVTLFNDTSPGAFCHTLRDAMLFDDINHLEPYALLARCIETLQTGLNCLDFKATPEEAQALQAPAQCRQALEALFASNQQQAGHACSPLLFADENCSTNVWGSPYARNLDVLQVAAQNVKDQQDQVATPTGEQLIAWQQRLDEEVGDLGPAMNRARMALNGTDAVASSIVPTLLNAVAGLKLGETMTITLASDIGDLKGALMGGLPIEVADVDGAVHWLLPSQFKPLTEEMAQGGIALQAASARNVMGGDVASSSAATGRAQVTGQVTSEQAFRWTQTGYIGLWSGLVVLELWNLTVSIVNARDNNNALNRMKVGSAVIDASLLTAQGLKLANVNWAWAVKVNKALDSSFITNDEWRRAMGDAGRYRGAFGFTAGLFTATLVAVDAYQLYQQKQYTSARWMAGSSAAIGVGSYAGSGFGQAAANIAERNLLRNQFLHRVLGLVGTPRPVPIMLASLAVALVCNYMATNSRDDRVSLWAKYGPFGNQQNERDGRLAELTSQDESGTTNHQAKIRDYLTPLQDASPQQAYILLLQGLFQAHFELVSTRGLEHIDSGFHNCDIALKMTCPGLRYGEFQLPITQVEVDCSAPVPDRRYTYQYAPMDRRRVLVDIAKQDPEDSTVRYLGIRLPREWNRLGVPSTGLGDVPADWLASSYSRFRHEPDYQREYHQGSYLVRVRPGDLEGRGSVEYWDTDEKRHCKLEDSVTFAAQPSTLTWVWNKQGARA</sequence>
<feature type="transmembrane region" description="Helical" evidence="1">
    <location>
        <begin position="759"/>
        <end position="780"/>
    </location>
</feature>
<keyword evidence="1" id="KW-1133">Transmembrane helix</keyword>
<keyword evidence="1" id="KW-0812">Transmembrane</keyword>
<dbReference type="RefSeq" id="WP_096278750.1">
    <property type="nucleotide sequence ID" value="NZ_CBCSBM010000005.1"/>
</dbReference>
<dbReference type="CDD" id="cd20705">
    <property type="entry name" value="MIX_I"/>
    <property type="match status" value="1"/>
</dbReference>
<dbReference type="EMBL" id="RRZD01000003">
    <property type="protein sequence ID" value="MBE0399444.1"/>
    <property type="molecule type" value="Genomic_DNA"/>
</dbReference>
<evidence type="ECO:0000256" key="1">
    <source>
        <dbReference type="SAM" id="Phobius"/>
    </source>
</evidence>
<name>A0ABR9EZB4_9GAMM</name>
<organism evidence="2 3">
    <name type="scientific">Halomonas casei</name>
    <dbReference type="NCBI Taxonomy" id="2742613"/>
    <lineage>
        <taxon>Bacteria</taxon>
        <taxon>Pseudomonadati</taxon>
        <taxon>Pseudomonadota</taxon>
        <taxon>Gammaproteobacteria</taxon>
        <taxon>Oceanospirillales</taxon>
        <taxon>Halomonadaceae</taxon>
        <taxon>Halomonas</taxon>
    </lineage>
</organism>
<accession>A0ABR9EZB4</accession>
<comment type="caution">
    <text evidence="2">The sequence shown here is derived from an EMBL/GenBank/DDBJ whole genome shotgun (WGS) entry which is preliminary data.</text>
</comment>
<dbReference type="Proteomes" id="UP001645039">
    <property type="component" value="Unassembled WGS sequence"/>
</dbReference>
<proteinExistence type="predicted"/>
<evidence type="ECO:0000313" key="3">
    <source>
        <dbReference type="Proteomes" id="UP001645039"/>
    </source>
</evidence>